<reference evidence="1" key="2">
    <citation type="submission" date="2020-09" db="EMBL/GenBank/DDBJ databases">
        <authorList>
            <person name="Sun Q."/>
            <person name="Kim S."/>
        </authorList>
    </citation>
    <scope>NUCLEOTIDE SEQUENCE</scope>
    <source>
        <strain evidence="1">KCTC 32501</strain>
    </source>
</reference>
<comment type="caution">
    <text evidence="1">The sequence shown here is derived from an EMBL/GenBank/DDBJ whole genome shotgun (WGS) entry which is preliminary data.</text>
</comment>
<evidence type="ECO:0000313" key="2">
    <source>
        <dbReference type="Proteomes" id="UP000614287"/>
    </source>
</evidence>
<sequence>MHATYSTANNPPTENAAIDTDKPHYQFMRNLSTGALDVVHNLMTGAFVPLDVPSPLLDAYTSYVAMGGKVLDEQSVSAAEQLSTAKTQKLAEVAQAAQDFIDNAVQDPAPRVERDTYHLQAAEAESWALDNNNPTPLLEGIAAARNIDLNELRQRTLDKSRAWQALCASVIGQRQAFEDQIKQATDIDHVINIVPVFHLPTLG</sequence>
<organism evidence="1 2">
    <name type="scientific">Formosimonas limnophila</name>
    <dbReference type="NCBI Taxonomy" id="1384487"/>
    <lineage>
        <taxon>Bacteria</taxon>
        <taxon>Pseudomonadati</taxon>
        <taxon>Pseudomonadota</taxon>
        <taxon>Betaproteobacteria</taxon>
        <taxon>Burkholderiales</taxon>
        <taxon>Burkholderiaceae</taxon>
        <taxon>Formosimonas</taxon>
    </lineage>
</organism>
<proteinExistence type="predicted"/>
<dbReference type="RefSeq" id="WP_189493717.1">
    <property type="nucleotide sequence ID" value="NZ_BMZG01000011.1"/>
</dbReference>
<dbReference type="EMBL" id="BMZG01000011">
    <property type="protein sequence ID" value="GHA78155.1"/>
    <property type="molecule type" value="Genomic_DNA"/>
</dbReference>
<name>A0A8J3CNH4_9BURK</name>
<dbReference type="AlphaFoldDB" id="A0A8J3CNH4"/>
<keyword evidence="2" id="KW-1185">Reference proteome</keyword>
<evidence type="ECO:0000313" key="1">
    <source>
        <dbReference type="EMBL" id="GHA78155.1"/>
    </source>
</evidence>
<accession>A0A8J3CNH4</accession>
<reference evidence="1" key="1">
    <citation type="journal article" date="2014" name="Int. J. Syst. Evol. Microbiol.">
        <title>Complete genome sequence of Corynebacterium casei LMG S-19264T (=DSM 44701T), isolated from a smear-ripened cheese.</title>
        <authorList>
            <consortium name="US DOE Joint Genome Institute (JGI-PGF)"/>
            <person name="Walter F."/>
            <person name="Albersmeier A."/>
            <person name="Kalinowski J."/>
            <person name="Ruckert C."/>
        </authorList>
    </citation>
    <scope>NUCLEOTIDE SEQUENCE</scope>
    <source>
        <strain evidence="1">KCTC 32501</strain>
    </source>
</reference>
<gene>
    <name evidence="1" type="ORF">GCM10009007_18870</name>
</gene>
<protein>
    <submittedName>
        <fullName evidence="1">Uncharacterized protein</fullName>
    </submittedName>
</protein>
<dbReference type="Proteomes" id="UP000614287">
    <property type="component" value="Unassembled WGS sequence"/>
</dbReference>